<dbReference type="Proteomes" id="UP000499080">
    <property type="component" value="Unassembled WGS sequence"/>
</dbReference>
<accession>A0A4Y2JQT1</accession>
<organism evidence="1 2">
    <name type="scientific">Araneus ventricosus</name>
    <name type="common">Orbweaver spider</name>
    <name type="synonym">Epeira ventricosa</name>
    <dbReference type="NCBI Taxonomy" id="182803"/>
    <lineage>
        <taxon>Eukaryota</taxon>
        <taxon>Metazoa</taxon>
        <taxon>Ecdysozoa</taxon>
        <taxon>Arthropoda</taxon>
        <taxon>Chelicerata</taxon>
        <taxon>Arachnida</taxon>
        <taxon>Araneae</taxon>
        <taxon>Araneomorphae</taxon>
        <taxon>Entelegynae</taxon>
        <taxon>Araneoidea</taxon>
        <taxon>Araneidae</taxon>
        <taxon>Araneus</taxon>
    </lineage>
</organism>
<gene>
    <name evidence="1" type="ORF">AVEN_213229_1</name>
</gene>
<comment type="caution">
    <text evidence="1">The sequence shown here is derived from an EMBL/GenBank/DDBJ whole genome shotgun (WGS) entry which is preliminary data.</text>
</comment>
<keyword evidence="2" id="KW-1185">Reference proteome</keyword>
<dbReference type="AlphaFoldDB" id="A0A4Y2JQT1"/>
<dbReference type="EMBL" id="BGPR01003784">
    <property type="protein sequence ID" value="GBM92390.1"/>
    <property type="molecule type" value="Genomic_DNA"/>
</dbReference>
<evidence type="ECO:0000313" key="1">
    <source>
        <dbReference type="EMBL" id="GBM92390.1"/>
    </source>
</evidence>
<evidence type="ECO:0000313" key="2">
    <source>
        <dbReference type="Proteomes" id="UP000499080"/>
    </source>
</evidence>
<protein>
    <submittedName>
        <fullName evidence="1">Uncharacterized protein</fullName>
    </submittedName>
</protein>
<proteinExistence type="predicted"/>
<name>A0A4Y2JQT1_ARAVE</name>
<sequence>MSLLGRIYSSTIDGVSHLASAEHESSQLGLDFPHVQNLWLIYSSTTDCVSYLLSGACEPSRFGLDFLMCNWMRIVNHSIAESSDPSSSYSSTTDGVSHLASEEHEPSRFGLDFPLFVIGCGLLIISCRIFADLSTAVQQTVASYLSSKEHMSLPIGFRFPHVIDVAC</sequence>
<reference evidence="1 2" key="1">
    <citation type="journal article" date="2019" name="Sci. Rep.">
        <title>Orb-weaving spider Araneus ventricosus genome elucidates the spidroin gene catalogue.</title>
        <authorList>
            <person name="Kono N."/>
            <person name="Nakamura H."/>
            <person name="Ohtoshi R."/>
            <person name="Moran D.A.P."/>
            <person name="Shinohara A."/>
            <person name="Yoshida Y."/>
            <person name="Fujiwara M."/>
            <person name="Mori M."/>
            <person name="Tomita M."/>
            <person name="Arakawa K."/>
        </authorList>
    </citation>
    <scope>NUCLEOTIDE SEQUENCE [LARGE SCALE GENOMIC DNA]</scope>
</reference>